<name>A0A7W3NK90_STRMR</name>
<dbReference type="EMBL" id="JACJIJ010000002">
    <property type="protein sequence ID" value="MBA9052087.1"/>
    <property type="molecule type" value="Genomic_DNA"/>
</dbReference>
<reference evidence="1 2" key="1">
    <citation type="submission" date="2020-08" db="EMBL/GenBank/DDBJ databases">
        <title>Sequencing the genomes of 1000 actinobacteria strains.</title>
        <authorList>
            <person name="Klenk H.-P."/>
        </authorList>
    </citation>
    <scope>NUCLEOTIDE SEQUENCE [LARGE SCALE GENOMIC DNA]</scope>
    <source>
        <strain evidence="1 2">DSM 41827</strain>
    </source>
</reference>
<keyword evidence="2" id="KW-1185">Reference proteome</keyword>
<dbReference type="RefSeq" id="WP_259408654.1">
    <property type="nucleotide sequence ID" value="NZ_BAAAHW010000021.1"/>
</dbReference>
<dbReference type="Proteomes" id="UP000577386">
    <property type="component" value="Unassembled WGS sequence"/>
</dbReference>
<dbReference type="GeneID" id="93979795"/>
<organism evidence="1 2">
    <name type="scientific">Streptomyces murinus</name>
    <dbReference type="NCBI Taxonomy" id="33900"/>
    <lineage>
        <taxon>Bacteria</taxon>
        <taxon>Bacillati</taxon>
        <taxon>Actinomycetota</taxon>
        <taxon>Actinomycetes</taxon>
        <taxon>Kitasatosporales</taxon>
        <taxon>Streptomycetaceae</taxon>
        <taxon>Streptomyces</taxon>
    </lineage>
</organism>
<proteinExistence type="predicted"/>
<gene>
    <name evidence="1" type="ORF">HDA42_001265</name>
</gene>
<sequence length="69" mass="8081">MLHAELAALAADGSRRWQPPIQPYLNHVAVRRRTLDHPGDAHDWPSRMHLEMALQFNTWLSHYDIERAI</sequence>
<protein>
    <submittedName>
        <fullName evidence="1">Uncharacterized protein</fullName>
    </submittedName>
</protein>
<evidence type="ECO:0000313" key="1">
    <source>
        <dbReference type="EMBL" id="MBA9052087.1"/>
    </source>
</evidence>
<comment type="caution">
    <text evidence="1">The sequence shown here is derived from an EMBL/GenBank/DDBJ whole genome shotgun (WGS) entry which is preliminary data.</text>
</comment>
<evidence type="ECO:0000313" key="2">
    <source>
        <dbReference type="Proteomes" id="UP000577386"/>
    </source>
</evidence>
<dbReference type="AlphaFoldDB" id="A0A7W3NK90"/>
<accession>A0A7W3NK90</accession>